<reference evidence="1 2" key="1">
    <citation type="submission" date="2016-11" db="EMBL/GenBank/DDBJ databases">
        <title>Study of marine rhodopsin-containing bacteria.</title>
        <authorList>
            <person name="Yoshizawa S."/>
            <person name="Kumagai Y."/>
            <person name="Kogure K."/>
        </authorList>
    </citation>
    <scope>NUCLEOTIDE SEQUENCE [LARGE SCALE GENOMIC DNA]</scope>
    <source>
        <strain evidence="1 2">SG-29</strain>
    </source>
</reference>
<dbReference type="RefSeq" id="WP_094546614.1">
    <property type="nucleotide sequence ID" value="NZ_MQWB01000001.1"/>
</dbReference>
<gene>
    <name evidence="1" type="ORF">BSZ36_05055</name>
</gene>
<sequence length="104" mass="10991">MTPTQDPSHFCPGCSARFCQCSTADGYDDHLDASYADGYDACVVDGFENRPTRFPPALWRGVDVAAWLGGFDDAGAGLPCAVRSPERYTAVLQALGAGGDTPSR</sequence>
<dbReference type="InParanoid" id="A0A259TXQ0"/>
<name>A0A259TXQ0_9BACT</name>
<evidence type="ECO:0000313" key="1">
    <source>
        <dbReference type="EMBL" id="OZC02397.1"/>
    </source>
</evidence>
<keyword evidence="2" id="KW-1185">Reference proteome</keyword>
<accession>A0A259TXQ0</accession>
<evidence type="ECO:0000313" key="2">
    <source>
        <dbReference type="Proteomes" id="UP000216446"/>
    </source>
</evidence>
<organism evidence="1 2">
    <name type="scientific">Rubricoccus marinus</name>
    <dbReference type="NCBI Taxonomy" id="716817"/>
    <lineage>
        <taxon>Bacteria</taxon>
        <taxon>Pseudomonadati</taxon>
        <taxon>Rhodothermota</taxon>
        <taxon>Rhodothermia</taxon>
        <taxon>Rhodothermales</taxon>
        <taxon>Rubricoccaceae</taxon>
        <taxon>Rubricoccus</taxon>
    </lineage>
</organism>
<protein>
    <submittedName>
        <fullName evidence="1">Uncharacterized protein</fullName>
    </submittedName>
</protein>
<dbReference type="AlphaFoldDB" id="A0A259TXQ0"/>
<proteinExistence type="predicted"/>
<dbReference type="Proteomes" id="UP000216446">
    <property type="component" value="Unassembled WGS sequence"/>
</dbReference>
<comment type="caution">
    <text evidence="1">The sequence shown here is derived from an EMBL/GenBank/DDBJ whole genome shotgun (WGS) entry which is preliminary data.</text>
</comment>
<dbReference type="EMBL" id="MQWB01000001">
    <property type="protein sequence ID" value="OZC02397.1"/>
    <property type="molecule type" value="Genomic_DNA"/>
</dbReference>
<dbReference type="OrthoDB" id="71751at2"/>